<dbReference type="CDD" id="cd00082">
    <property type="entry name" value="HisKA"/>
    <property type="match status" value="1"/>
</dbReference>
<dbReference type="PANTHER" id="PTHR45436:SF16">
    <property type="entry name" value="HISTIDINE KINASE"/>
    <property type="match status" value="1"/>
</dbReference>
<evidence type="ECO:0000256" key="3">
    <source>
        <dbReference type="ARBA" id="ARBA00022553"/>
    </source>
</evidence>
<dbReference type="InterPro" id="IPR036097">
    <property type="entry name" value="HisK_dim/P_sf"/>
</dbReference>
<feature type="transmembrane region" description="Helical" evidence="6">
    <location>
        <begin position="9"/>
        <end position="34"/>
    </location>
</feature>
<proteinExistence type="predicted"/>
<comment type="catalytic activity">
    <reaction evidence="1">
        <text>ATP + protein L-histidine = ADP + protein N-phospho-L-histidine.</text>
        <dbReference type="EC" id="2.7.13.3"/>
    </reaction>
</comment>
<evidence type="ECO:0000256" key="1">
    <source>
        <dbReference type="ARBA" id="ARBA00000085"/>
    </source>
</evidence>
<keyword evidence="5 8" id="KW-0418">Kinase</keyword>
<feature type="transmembrane region" description="Helical" evidence="6">
    <location>
        <begin position="139"/>
        <end position="159"/>
    </location>
</feature>
<accession>A0ABY8BF60</accession>
<dbReference type="Gene3D" id="1.10.287.130">
    <property type="match status" value="1"/>
</dbReference>
<dbReference type="Gene3D" id="6.10.340.10">
    <property type="match status" value="1"/>
</dbReference>
<sequence length="417" mass="44568">MASPIRRRLFAALAGFTTLLCLGYTGLLLVVSYVTEDMLVDRLLAREAAALSAAYARDGQLAAPGLDLVRVYRSAAALPPPVRARVAAGHARGEIFAPDGAHYHLRTVHPAPGAAPVWLVADVGPILVVSRLFQEVGGLLLLVALGLVALALGLAWWLARRLVAPLLQLAHDVRTLPAQGRFAFAARRRGDEIGYLADKLGTALADLHAALARERAFTRDVSHELRTPLTVMKNALVAAPDAQALAQLRAGVDDLAATVDVLFALARAERLPLAPFDLRGCIEDSLLRQPGCADWDEGRLELRLPGRVPVTGHRQLAMVLLDNCIGNALHHGGPRCRLALSYEQGELAIVNSVGQEPNAAQGFRHGHDVLARVAAAMGWSVRFEPGGDSYRVAIAVTPAEAVSHRGVSHQNGTRTRP</sequence>
<evidence type="ECO:0000256" key="2">
    <source>
        <dbReference type="ARBA" id="ARBA00012438"/>
    </source>
</evidence>
<keyword evidence="6" id="KW-0812">Transmembrane</keyword>
<protein>
    <recommendedName>
        <fullName evidence="2">histidine kinase</fullName>
        <ecNumber evidence="2">2.7.13.3</ecNumber>
    </recommendedName>
</protein>
<dbReference type="InterPro" id="IPR003661">
    <property type="entry name" value="HisK_dim/P_dom"/>
</dbReference>
<keyword evidence="6" id="KW-0472">Membrane</keyword>
<dbReference type="EMBL" id="CP119083">
    <property type="protein sequence ID" value="WEF34542.1"/>
    <property type="molecule type" value="Genomic_DNA"/>
</dbReference>
<evidence type="ECO:0000313" key="9">
    <source>
        <dbReference type="Proteomes" id="UP001216510"/>
    </source>
</evidence>
<dbReference type="Proteomes" id="UP001216510">
    <property type="component" value="Chromosome"/>
</dbReference>
<dbReference type="EC" id="2.7.13.3" evidence="2"/>
<dbReference type="RefSeq" id="WP_277417218.1">
    <property type="nucleotide sequence ID" value="NZ_CP119083.1"/>
</dbReference>
<keyword evidence="4" id="KW-0808">Transferase</keyword>
<organism evidence="8 9">
    <name type="scientific">Pseudoduganella chitinolytica</name>
    <dbReference type="NCBI Taxonomy" id="34070"/>
    <lineage>
        <taxon>Bacteria</taxon>
        <taxon>Pseudomonadati</taxon>
        <taxon>Pseudomonadota</taxon>
        <taxon>Betaproteobacteria</taxon>
        <taxon>Burkholderiales</taxon>
        <taxon>Oxalobacteraceae</taxon>
        <taxon>Telluria group</taxon>
        <taxon>Pseudoduganella</taxon>
    </lineage>
</organism>
<evidence type="ECO:0000259" key="7">
    <source>
        <dbReference type="SMART" id="SM00388"/>
    </source>
</evidence>
<dbReference type="SUPFAM" id="SSF47384">
    <property type="entry name" value="Homodimeric domain of signal transducing histidine kinase"/>
    <property type="match status" value="1"/>
</dbReference>
<gene>
    <name evidence="8" type="ORF">PX653_07195</name>
</gene>
<keyword evidence="3" id="KW-0597">Phosphoprotein</keyword>
<feature type="domain" description="Signal transduction histidine kinase dimerisation/phosphoacceptor" evidence="7">
    <location>
        <begin position="213"/>
        <end position="271"/>
    </location>
</feature>
<evidence type="ECO:0000256" key="4">
    <source>
        <dbReference type="ARBA" id="ARBA00022679"/>
    </source>
</evidence>
<evidence type="ECO:0000313" key="8">
    <source>
        <dbReference type="EMBL" id="WEF34542.1"/>
    </source>
</evidence>
<dbReference type="Pfam" id="PF00512">
    <property type="entry name" value="HisKA"/>
    <property type="match status" value="1"/>
</dbReference>
<keyword evidence="9" id="KW-1185">Reference proteome</keyword>
<dbReference type="PANTHER" id="PTHR45436">
    <property type="entry name" value="SENSOR HISTIDINE KINASE YKOH"/>
    <property type="match status" value="1"/>
</dbReference>
<dbReference type="GO" id="GO:0016301">
    <property type="term" value="F:kinase activity"/>
    <property type="evidence" value="ECO:0007669"/>
    <property type="project" value="UniProtKB-KW"/>
</dbReference>
<keyword evidence="6" id="KW-1133">Transmembrane helix</keyword>
<evidence type="ECO:0000256" key="6">
    <source>
        <dbReference type="SAM" id="Phobius"/>
    </source>
</evidence>
<dbReference type="SMART" id="SM00388">
    <property type="entry name" value="HisKA"/>
    <property type="match status" value="1"/>
</dbReference>
<reference evidence="8 9" key="1">
    <citation type="submission" date="2023-02" db="EMBL/GenBank/DDBJ databases">
        <title>Gemone sequence of Telluria chitinolytica ACM 3522T.</title>
        <authorList>
            <person name="Frediansyah A."/>
            <person name="Miess H."/>
            <person name="Gross H."/>
        </authorList>
    </citation>
    <scope>NUCLEOTIDE SEQUENCE [LARGE SCALE GENOMIC DNA]</scope>
    <source>
        <strain evidence="8 9">ACM 3522</strain>
    </source>
</reference>
<dbReference type="InterPro" id="IPR050428">
    <property type="entry name" value="TCS_sensor_his_kinase"/>
</dbReference>
<evidence type="ECO:0000256" key="5">
    <source>
        <dbReference type="ARBA" id="ARBA00022777"/>
    </source>
</evidence>
<name>A0ABY8BF60_9BURK</name>